<feature type="compositionally biased region" description="Low complexity" evidence="1">
    <location>
        <begin position="8"/>
        <end position="22"/>
    </location>
</feature>
<comment type="caution">
    <text evidence="2">The sequence shown here is derived from an EMBL/GenBank/DDBJ whole genome shotgun (WGS) entry which is preliminary data.</text>
</comment>
<name>A0ABR1G4K4_AURAN</name>
<dbReference type="Gene3D" id="3.30.70.3000">
    <property type="match status" value="1"/>
</dbReference>
<gene>
    <name evidence="2" type="ORF">SO694_00086050</name>
</gene>
<sequence length="351" mass="37755">MEADHGWRAAAVADAFVRQAQAPPEPVRAPPQDGGVEEAKEEPPPRATAARVARAPQSAAAPRDPRRRGAPVDDDDAAARARGRRGRARAAPTTRAAARGAARALVVLCLRAGRGRVNLSQFADALRDRGFAALPGTRGRRRQLEGSRVARARARAVADFRRHGLDPLAAFTESDEITFLFRGPATTAGGASDPRRRLETFAASVFTSAFAAALPGEMTDGGNDGFFDARSFAASSNAAGLAALVWRRLDTTRNASSQALRHLHDVTICVTITPGNHKEQRGRLAALGTPWASLPPELRYGTLLLAGDDRTHNVRLRVPRTADEARVLDRAVFDEQRWTDALHGPHPRARV</sequence>
<dbReference type="EMBL" id="JBBJCI010000122">
    <property type="protein sequence ID" value="KAK7247989.1"/>
    <property type="molecule type" value="Genomic_DNA"/>
</dbReference>
<reference evidence="2 3" key="1">
    <citation type="submission" date="2024-03" db="EMBL/GenBank/DDBJ databases">
        <title>Aureococcus anophagefferens CCMP1851 and Kratosvirus quantuckense: Draft genome of a second virus-susceptible host strain in the model system.</title>
        <authorList>
            <person name="Chase E."/>
            <person name="Truchon A.R."/>
            <person name="Schepens W."/>
            <person name="Wilhelm S.W."/>
        </authorList>
    </citation>
    <scope>NUCLEOTIDE SEQUENCE [LARGE SCALE GENOMIC DNA]</scope>
    <source>
        <strain evidence="2 3">CCMP1851</strain>
    </source>
</reference>
<evidence type="ECO:0000256" key="1">
    <source>
        <dbReference type="SAM" id="MobiDB-lite"/>
    </source>
</evidence>
<keyword evidence="3" id="KW-1185">Reference proteome</keyword>
<feature type="compositionally biased region" description="Low complexity" evidence="1">
    <location>
        <begin position="47"/>
        <end position="62"/>
    </location>
</feature>
<protein>
    <submittedName>
        <fullName evidence="2">Uncharacterized protein</fullName>
    </submittedName>
</protein>
<dbReference type="InterPro" id="IPR038469">
    <property type="entry name" value="tRNAHis_GuaTrfase_Thg1_sf"/>
</dbReference>
<accession>A0ABR1G4K4</accession>
<evidence type="ECO:0000313" key="2">
    <source>
        <dbReference type="EMBL" id="KAK7247989.1"/>
    </source>
</evidence>
<organism evidence="2 3">
    <name type="scientific">Aureococcus anophagefferens</name>
    <name type="common">Harmful bloom alga</name>
    <dbReference type="NCBI Taxonomy" id="44056"/>
    <lineage>
        <taxon>Eukaryota</taxon>
        <taxon>Sar</taxon>
        <taxon>Stramenopiles</taxon>
        <taxon>Ochrophyta</taxon>
        <taxon>Pelagophyceae</taxon>
        <taxon>Pelagomonadales</taxon>
        <taxon>Pelagomonadaceae</taxon>
        <taxon>Aureococcus</taxon>
    </lineage>
</organism>
<feature type="region of interest" description="Disordered" evidence="1">
    <location>
        <begin position="1"/>
        <end position="95"/>
    </location>
</feature>
<proteinExistence type="predicted"/>
<evidence type="ECO:0000313" key="3">
    <source>
        <dbReference type="Proteomes" id="UP001363151"/>
    </source>
</evidence>
<dbReference type="Proteomes" id="UP001363151">
    <property type="component" value="Unassembled WGS sequence"/>
</dbReference>